<organism evidence="1 2">
    <name type="scientific">Nocardia macrotermitis</name>
    <dbReference type="NCBI Taxonomy" id="2585198"/>
    <lineage>
        <taxon>Bacteria</taxon>
        <taxon>Bacillati</taxon>
        <taxon>Actinomycetota</taxon>
        <taxon>Actinomycetes</taxon>
        <taxon>Mycobacteriales</taxon>
        <taxon>Nocardiaceae</taxon>
        <taxon>Nocardia</taxon>
    </lineage>
</organism>
<proteinExistence type="predicted"/>
<keyword evidence="2" id="KW-1185">Reference proteome</keyword>
<name>A0A7K0CZC7_9NOCA</name>
<gene>
    <name evidence="1" type="ORF">NRB20_19130</name>
</gene>
<comment type="caution">
    <text evidence="1">The sequence shown here is derived from an EMBL/GenBank/DDBJ whole genome shotgun (WGS) entry which is preliminary data.</text>
</comment>
<dbReference type="Proteomes" id="UP000438448">
    <property type="component" value="Unassembled WGS sequence"/>
</dbReference>
<evidence type="ECO:0000313" key="2">
    <source>
        <dbReference type="Proteomes" id="UP000438448"/>
    </source>
</evidence>
<dbReference type="OrthoDB" id="4563042at2"/>
<dbReference type="EMBL" id="WEGK01000003">
    <property type="protein sequence ID" value="MQY18829.1"/>
    <property type="molecule type" value="Genomic_DNA"/>
</dbReference>
<dbReference type="RefSeq" id="WP_153409501.1">
    <property type="nucleotide sequence ID" value="NZ_WEGK01000003.1"/>
</dbReference>
<protein>
    <submittedName>
        <fullName evidence="1">Uncharacterized protein</fullName>
    </submittedName>
</protein>
<sequence>MRVRRMTAGVVAITGFAVLGGVVGAAGAGARPVIAQQQYTCTGTDWAGKALPALTFQIPGSAYQAAHRAQTTWGGVAKFSSIVCQSS</sequence>
<evidence type="ECO:0000313" key="1">
    <source>
        <dbReference type="EMBL" id="MQY18829.1"/>
    </source>
</evidence>
<dbReference type="AlphaFoldDB" id="A0A7K0CZC7"/>
<reference evidence="1 2" key="1">
    <citation type="submission" date="2019-10" db="EMBL/GenBank/DDBJ databases">
        <title>Nocardia macrotermitis sp. nov. and Nocardia aurantia sp. nov., isolated from the gut of fungus growing-termite Macrotermes natalensis.</title>
        <authorList>
            <person name="Benndorf R."/>
            <person name="Schwitalla J."/>
            <person name="Martin K."/>
            <person name="De Beer W."/>
            <person name="Kaster A.-K."/>
            <person name="Vollmers J."/>
            <person name="Poulsen M."/>
            <person name="Beemelmanns C."/>
        </authorList>
    </citation>
    <scope>NUCLEOTIDE SEQUENCE [LARGE SCALE GENOMIC DNA]</scope>
    <source>
        <strain evidence="1 2">RB20</strain>
    </source>
</reference>
<accession>A0A7K0CZC7</accession>